<keyword evidence="2" id="KW-1185">Reference proteome</keyword>
<evidence type="ECO:0000313" key="1">
    <source>
        <dbReference type="EMBL" id="RJT40401.1"/>
    </source>
</evidence>
<protein>
    <submittedName>
        <fullName evidence="1">Uncharacterized protein</fullName>
    </submittedName>
</protein>
<comment type="caution">
    <text evidence="1">The sequence shown here is derived from an EMBL/GenBank/DDBJ whole genome shotgun (WGS) entry which is preliminary data.</text>
</comment>
<dbReference type="Proteomes" id="UP000272706">
    <property type="component" value="Unassembled WGS sequence"/>
</dbReference>
<organism evidence="1 2">
    <name type="scientific">Mesorhizobium waimense</name>
    <dbReference type="NCBI Taxonomy" id="1300307"/>
    <lineage>
        <taxon>Bacteria</taxon>
        <taxon>Pseudomonadati</taxon>
        <taxon>Pseudomonadota</taxon>
        <taxon>Alphaproteobacteria</taxon>
        <taxon>Hyphomicrobiales</taxon>
        <taxon>Phyllobacteriaceae</taxon>
        <taxon>Mesorhizobium</taxon>
    </lineage>
</organism>
<dbReference type="EMBL" id="QZWZ01000006">
    <property type="protein sequence ID" value="RJT40401.1"/>
    <property type="molecule type" value="Genomic_DNA"/>
</dbReference>
<name>A0A3A5L589_9HYPH</name>
<sequence>MQGIDLAAALALPLVPDAPGKRQRQGEDLGNSGCPASLRVMSRITAPSMVRSRLSARLARLNCLAWA</sequence>
<reference evidence="1 2" key="1">
    <citation type="submission" date="2018-09" db="EMBL/GenBank/DDBJ databases">
        <title>Mesorhizobium carmichaelinearum sp. nov. isolated from Carmichaelinea spp. root nodules in New Zealand.</title>
        <authorList>
            <person name="De Meyer S.E."/>
        </authorList>
    </citation>
    <scope>NUCLEOTIDE SEQUENCE [LARGE SCALE GENOMIC DNA]</scope>
    <source>
        <strain evidence="1 2">ICMP19557</strain>
    </source>
</reference>
<gene>
    <name evidence="1" type="ORF">D3227_10565</name>
</gene>
<dbReference type="AlphaFoldDB" id="A0A3A5L589"/>
<proteinExistence type="predicted"/>
<evidence type="ECO:0000313" key="2">
    <source>
        <dbReference type="Proteomes" id="UP000272706"/>
    </source>
</evidence>
<accession>A0A3A5L589</accession>